<gene>
    <name evidence="1" type="ORF">Pint_21099</name>
</gene>
<dbReference type="EMBL" id="CM047748">
    <property type="protein sequence ID" value="KAJ0013765.1"/>
    <property type="molecule type" value="Genomic_DNA"/>
</dbReference>
<evidence type="ECO:0000313" key="1">
    <source>
        <dbReference type="EMBL" id="KAJ0013765.1"/>
    </source>
</evidence>
<accession>A0ACC0X963</accession>
<keyword evidence="2" id="KW-1185">Reference proteome</keyword>
<sequence>MMNATTGLHPKVCAIIILVTKKVLRLIIINILIVGGALGLLVQNIATIIAGLVIDFETNWEMALIVSVLLPLVGINGYIQMKYNQGYSADAKKIYKETSQVANNAIGSIRTVASFCAEEKVMEIYQKKCEEPLKASIRQGLAGPAPGVWVRSGSDEEKAAVSRAPDDSDFDEKSEKFITSFLESCQDSESEIEVEVKA</sequence>
<reference evidence="2" key="1">
    <citation type="journal article" date="2023" name="G3 (Bethesda)">
        <title>Genome assembly and association tests identify interacting loci associated with vigor, precocity, and sex in interspecific pistachio rootstocks.</title>
        <authorList>
            <person name="Palmer W."/>
            <person name="Jacygrad E."/>
            <person name="Sagayaradj S."/>
            <person name="Cavanaugh K."/>
            <person name="Han R."/>
            <person name="Bertier L."/>
            <person name="Beede B."/>
            <person name="Kafkas S."/>
            <person name="Golino D."/>
            <person name="Preece J."/>
            <person name="Michelmore R."/>
        </authorList>
    </citation>
    <scope>NUCLEOTIDE SEQUENCE [LARGE SCALE GENOMIC DNA]</scope>
</reference>
<evidence type="ECO:0000313" key="2">
    <source>
        <dbReference type="Proteomes" id="UP001163603"/>
    </source>
</evidence>
<comment type="caution">
    <text evidence="1">The sequence shown here is derived from an EMBL/GenBank/DDBJ whole genome shotgun (WGS) entry which is preliminary data.</text>
</comment>
<protein>
    <submittedName>
        <fullName evidence="1">Uncharacterized protein</fullName>
    </submittedName>
</protein>
<organism evidence="1 2">
    <name type="scientific">Pistacia integerrima</name>
    <dbReference type="NCBI Taxonomy" id="434235"/>
    <lineage>
        <taxon>Eukaryota</taxon>
        <taxon>Viridiplantae</taxon>
        <taxon>Streptophyta</taxon>
        <taxon>Embryophyta</taxon>
        <taxon>Tracheophyta</taxon>
        <taxon>Spermatophyta</taxon>
        <taxon>Magnoliopsida</taxon>
        <taxon>eudicotyledons</taxon>
        <taxon>Gunneridae</taxon>
        <taxon>Pentapetalae</taxon>
        <taxon>rosids</taxon>
        <taxon>malvids</taxon>
        <taxon>Sapindales</taxon>
        <taxon>Anacardiaceae</taxon>
        <taxon>Pistacia</taxon>
    </lineage>
</organism>
<dbReference type="Proteomes" id="UP001163603">
    <property type="component" value="Chromosome 13"/>
</dbReference>
<proteinExistence type="predicted"/>
<name>A0ACC0X963_9ROSI</name>